<evidence type="ECO:0000259" key="2">
    <source>
        <dbReference type="SMART" id="SM00382"/>
    </source>
</evidence>
<feature type="domain" description="AAA+ ATPase" evidence="2">
    <location>
        <begin position="13"/>
        <end position="171"/>
    </location>
</feature>
<dbReference type="InterPro" id="IPR027417">
    <property type="entry name" value="P-loop_NTPase"/>
</dbReference>
<dbReference type="Gene3D" id="3.40.50.300">
    <property type="entry name" value="P-loop containing nucleotide triphosphate hydrolases"/>
    <property type="match status" value="1"/>
</dbReference>
<dbReference type="EMBL" id="VWPJ01000009">
    <property type="protein sequence ID" value="KAA5605457.1"/>
    <property type="molecule type" value="Genomic_DNA"/>
</dbReference>
<dbReference type="AlphaFoldDB" id="A0A5M6IBX0"/>
<dbReference type="RefSeq" id="WP_150062508.1">
    <property type="nucleotide sequence ID" value="NZ_JACHII010000021.1"/>
</dbReference>
<dbReference type="SMART" id="SM00382">
    <property type="entry name" value="AAA"/>
    <property type="match status" value="1"/>
</dbReference>
<feature type="region of interest" description="Disordered" evidence="1">
    <location>
        <begin position="240"/>
        <end position="263"/>
    </location>
</feature>
<proteinExistence type="predicted"/>
<organism evidence="3 4">
    <name type="scientific">Roseospira marina</name>
    <dbReference type="NCBI Taxonomy" id="140057"/>
    <lineage>
        <taxon>Bacteria</taxon>
        <taxon>Pseudomonadati</taxon>
        <taxon>Pseudomonadota</taxon>
        <taxon>Alphaproteobacteria</taxon>
        <taxon>Rhodospirillales</taxon>
        <taxon>Rhodospirillaceae</taxon>
        <taxon>Roseospira</taxon>
    </lineage>
</organism>
<gene>
    <name evidence="3" type="ORF">F1188_11200</name>
</gene>
<name>A0A5M6IBX0_9PROT</name>
<evidence type="ECO:0000313" key="4">
    <source>
        <dbReference type="Proteomes" id="UP000324065"/>
    </source>
</evidence>
<protein>
    <submittedName>
        <fullName evidence="3">AAA family ATPase</fullName>
    </submittedName>
</protein>
<dbReference type="Proteomes" id="UP000324065">
    <property type="component" value="Unassembled WGS sequence"/>
</dbReference>
<dbReference type="Pfam" id="PF13479">
    <property type="entry name" value="AAA_24"/>
    <property type="match status" value="1"/>
</dbReference>
<comment type="caution">
    <text evidence="3">The sequence shown here is derived from an EMBL/GenBank/DDBJ whole genome shotgun (WGS) entry which is preliminary data.</text>
</comment>
<evidence type="ECO:0000313" key="3">
    <source>
        <dbReference type="EMBL" id="KAA5605457.1"/>
    </source>
</evidence>
<reference evidence="3 4" key="1">
    <citation type="submission" date="2019-09" db="EMBL/GenBank/DDBJ databases">
        <title>Genome sequence of Roseospira marina, one of the more divergent members of the non-sulfur purple photosynthetic bacterial family, the Rhodospirillaceae.</title>
        <authorList>
            <person name="Meyer T."/>
            <person name="Kyndt J."/>
        </authorList>
    </citation>
    <scope>NUCLEOTIDE SEQUENCE [LARGE SCALE GENOMIC DNA]</scope>
    <source>
        <strain evidence="3 4">DSM 15113</strain>
    </source>
</reference>
<dbReference type="OrthoDB" id="1625426at2"/>
<sequence>MTFHFRPAVREQTPLLIGLAGPSGSGKTFSALRLAQGIAGEKPIMFLDTENGRGLHYADMFRYQYAQLEPPFTPARYIEGIKAAVEAGAGCVIIDSCSHLHEGVGGLLEMHEAALDRMAGQNYQKREACKFSAWIEPKKEQSRFVNNVLQVRAHVIFCFRAKEKMKMQKNDRGKNEPVSIGWQPIAPTGFEYEMTTMLVLPPGARGVPHLGAEAEKMPDQLKRLIEPGVQIDEGLGQRLAGWANGGAAPQQTQPSQQPRSAADPADFWARPSLTIGVTKGLEHWADRFKAAAAAAPNADALDRLRSDNADNLADLDQADPVAYDALMQALDAEQDRRRAA</sequence>
<keyword evidence="4" id="KW-1185">Reference proteome</keyword>
<evidence type="ECO:0000256" key="1">
    <source>
        <dbReference type="SAM" id="MobiDB-lite"/>
    </source>
</evidence>
<dbReference type="SUPFAM" id="SSF52540">
    <property type="entry name" value="P-loop containing nucleoside triphosphate hydrolases"/>
    <property type="match status" value="1"/>
</dbReference>
<dbReference type="InterPro" id="IPR003593">
    <property type="entry name" value="AAA+_ATPase"/>
</dbReference>
<accession>A0A5M6IBX0</accession>
<feature type="compositionally biased region" description="Low complexity" evidence="1">
    <location>
        <begin position="247"/>
        <end position="262"/>
    </location>
</feature>